<feature type="compositionally biased region" description="Polar residues" evidence="1">
    <location>
        <begin position="110"/>
        <end position="127"/>
    </location>
</feature>
<accession>A0A2H3DF57</accession>
<dbReference type="OMA" id="MNGETHG"/>
<sequence>MANKNTKPPTSPSKATSAKREADTPPPSAPTEPKRIKPNIPVSPSNSVSGIILAVCNKEGQASNDNAPASDTMLSDGHKSDSTNHDLQTKSFSSSTGPAAPSDNEHMTSKTDNITSKDNGNVNQPNSLQNQVEENIKERRQGRSPTPVINPNMNSFFNSFMKKMPLMMLPRVKELGISYGDPTPYPITPFVLADHVGSNEIKAERILKYALAAEGTNLYNLFSIQPRNFRYIVVNKSNDGRKIVRASDNKDASFYMVGRVTHCSLENGEYNKEIDIQPLSRLLPRCVAAIAQILRFQQPVFSVYKDGLTISSYRKPMEGQKEPKIKPVPMNGETHGPSIRAWNHEVPMFSGRSKFALTHYPTLPPADIKFGDYALVVFTIGGYRSREDVERVSLNVQFAIELETHADKDTQAPFDSFFEDFGDETPLGVDDTRVMEEYSGDITDIPISVLPSGPIM</sequence>
<feature type="region of interest" description="Disordered" evidence="1">
    <location>
        <begin position="1"/>
        <end position="47"/>
    </location>
</feature>
<organism evidence="2 3">
    <name type="scientific">Armillaria gallica</name>
    <name type="common">Bulbous honey fungus</name>
    <name type="synonym">Armillaria bulbosa</name>
    <dbReference type="NCBI Taxonomy" id="47427"/>
    <lineage>
        <taxon>Eukaryota</taxon>
        <taxon>Fungi</taxon>
        <taxon>Dikarya</taxon>
        <taxon>Basidiomycota</taxon>
        <taxon>Agaricomycotina</taxon>
        <taxon>Agaricomycetes</taxon>
        <taxon>Agaricomycetidae</taxon>
        <taxon>Agaricales</taxon>
        <taxon>Marasmiineae</taxon>
        <taxon>Physalacriaceae</taxon>
        <taxon>Armillaria</taxon>
    </lineage>
</organism>
<protein>
    <submittedName>
        <fullName evidence="2">Uncharacterized protein</fullName>
    </submittedName>
</protein>
<dbReference type="OrthoDB" id="3043907at2759"/>
<feature type="region of interest" description="Disordered" evidence="1">
    <location>
        <begin position="59"/>
        <end position="127"/>
    </location>
</feature>
<name>A0A2H3DF57_ARMGA</name>
<evidence type="ECO:0000313" key="2">
    <source>
        <dbReference type="EMBL" id="PBK92424.1"/>
    </source>
</evidence>
<keyword evidence="3" id="KW-1185">Reference proteome</keyword>
<dbReference type="AlphaFoldDB" id="A0A2H3DF57"/>
<dbReference type="Proteomes" id="UP000217790">
    <property type="component" value="Unassembled WGS sequence"/>
</dbReference>
<gene>
    <name evidence="2" type="ORF">ARMGADRAFT_1080509</name>
</gene>
<evidence type="ECO:0000313" key="3">
    <source>
        <dbReference type="Proteomes" id="UP000217790"/>
    </source>
</evidence>
<dbReference type="InParanoid" id="A0A2H3DF57"/>
<feature type="compositionally biased region" description="Polar residues" evidence="1">
    <location>
        <begin position="1"/>
        <end position="16"/>
    </location>
</feature>
<feature type="compositionally biased region" description="Polar residues" evidence="1">
    <location>
        <begin position="60"/>
        <end position="73"/>
    </location>
</feature>
<reference evidence="3" key="1">
    <citation type="journal article" date="2017" name="Nat. Ecol. Evol.">
        <title>Genome expansion and lineage-specific genetic innovations in the forest pathogenic fungi Armillaria.</title>
        <authorList>
            <person name="Sipos G."/>
            <person name="Prasanna A.N."/>
            <person name="Walter M.C."/>
            <person name="O'Connor E."/>
            <person name="Balint B."/>
            <person name="Krizsan K."/>
            <person name="Kiss B."/>
            <person name="Hess J."/>
            <person name="Varga T."/>
            <person name="Slot J."/>
            <person name="Riley R."/>
            <person name="Boka B."/>
            <person name="Rigling D."/>
            <person name="Barry K."/>
            <person name="Lee J."/>
            <person name="Mihaltcheva S."/>
            <person name="LaButti K."/>
            <person name="Lipzen A."/>
            <person name="Waldron R."/>
            <person name="Moloney N.M."/>
            <person name="Sperisen C."/>
            <person name="Kredics L."/>
            <person name="Vagvoelgyi C."/>
            <person name="Patrignani A."/>
            <person name="Fitzpatrick D."/>
            <person name="Nagy I."/>
            <person name="Doyle S."/>
            <person name="Anderson J.B."/>
            <person name="Grigoriev I.V."/>
            <person name="Gueldener U."/>
            <person name="Muensterkoetter M."/>
            <person name="Nagy L.G."/>
        </authorList>
    </citation>
    <scope>NUCLEOTIDE SEQUENCE [LARGE SCALE GENOMIC DNA]</scope>
    <source>
        <strain evidence="3">Ar21-2</strain>
    </source>
</reference>
<proteinExistence type="predicted"/>
<dbReference type="EMBL" id="KZ293658">
    <property type="protein sequence ID" value="PBK92424.1"/>
    <property type="molecule type" value="Genomic_DNA"/>
</dbReference>
<feature type="compositionally biased region" description="Low complexity" evidence="1">
    <location>
        <begin position="38"/>
        <end position="47"/>
    </location>
</feature>
<evidence type="ECO:0000256" key="1">
    <source>
        <dbReference type="SAM" id="MobiDB-lite"/>
    </source>
</evidence>
<feature type="compositionally biased region" description="Basic and acidic residues" evidence="1">
    <location>
        <begin position="76"/>
        <end position="88"/>
    </location>
</feature>